<evidence type="ECO:0000259" key="7">
    <source>
        <dbReference type="SMART" id="SM00829"/>
    </source>
</evidence>
<feature type="domain" description="Enoyl reductase (ER)" evidence="7">
    <location>
        <begin position="11"/>
        <end position="364"/>
    </location>
</feature>
<proteinExistence type="inferred from homology"/>
<dbReference type="CDD" id="cd08278">
    <property type="entry name" value="benzyl_alcohol_DH"/>
    <property type="match status" value="1"/>
</dbReference>
<evidence type="ECO:0000256" key="3">
    <source>
        <dbReference type="ARBA" id="ARBA00022723"/>
    </source>
</evidence>
<keyword evidence="9" id="KW-1185">Reference proteome</keyword>
<keyword evidence="5" id="KW-0560">Oxidoreductase</keyword>
<keyword evidence="3 6" id="KW-0479">Metal-binding</keyword>
<dbReference type="SMART" id="SM00829">
    <property type="entry name" value="PKS_ER"/>
    <property type="match status" value="1"/>
</dbReference>
<dbReference type="SUPFAM" id="SSF51735">
    <property type="entry name" value="NAD(P)-binding Rossmann-fold domains"/>
    <property type="match status" value="1"/>
</dbReference>
<dbReference type="InterPro" id="IPR020843">
    <property type="entry name" value="ER"/>
</dbReference>
<evidence type="ECO:0000256" key="2">
    <source>
        <dbReference type="ARBA" id="ARBA00008072"/>
    </source>
</evidence>
<evidence type="ECO:0000256" key="4">
    <source>
        <dbReference type="ARBA" id="ARBA00022833"/>
    </source>
</evidence>
<protein>
    <submittedName>
        <fullName evidence="8">NAD(P)-dependent alcohol dehydrogenase</fullName>
    </submittedName>
</protein>
<dbReference type="AlphaFoldDB" id="A0A9X2IH66"/>
<evidence type="ECO:0000256" key="6">
    <source>
        <dbReference type="RuleBase" id="RU361277"/>
    </source>
</evidence>
<dbReference type="GO" id="GO:0016491">
    <property type="term" value="F:oxidoreductase activity"/>
    <property type="evidence" value="ECO:0007669"/>
    <property type="project" value="UniProtKB-KW"/>
</dbReference>
<dbReference type="EMBL" id="JAMOIL010000031">
    <property type="protein sequence ID" value="MCM0622284.1"/>
    <property type="molecule type" value="Genomic_DNA"/>
</dbReference>
<evidence type="ECO:0000313" key="9">
    <source>
        <dbReference type="Proteomes" id="UP001139485"/>
    </source>
</evidence>
<dbReference type="Gene3D" id="3.40.50.720">
    <property type="entry name" value="NAD(P)-binding Rossmann-like Domain"/>
    <property type="match status" value="1"/>
</dbReference>
<dbReference type="InterPro" id="IPR002328">
    <property type="entry name" value="ADH_Zn_CS"/>
</dbReference>
<evidence type="ECO:0000313" key="8">
    <source>
        <dbReference type="EMBL" id="MCM0622284.1"/>
    </source>
</evidence>
<dbReference type="Pfam" id="PF00107">
    <property type="entry name" value="ADH_zinc_N"/>
    <property type="match status" value="1"/>
</dbReference>
<name>A0A9X2IH66_9ACTN</name>
<accession>A0A9X2IH66</accession>
<dbReference type="GO" id="GO:0008270">
    <property type="term" value="F:zinc ion binding"/>
    <property type="evidence" value="ECO:0007669"/>
    <property type="project" value="InterPro"/>
</dbReference>
<organism evidence="8 9">
    <name type="scientific">Nocardioides bruguierae</name>
    <dbReference type="NCBI Taxonomy" id="2945102"/>
    <lineage>
        <taxon>Bacteria</taxon>
        <taxon>Bacillati</taxon>
        <taxon>Actinomycetota</taxon>
        <taxon>Actinomycetes</taxon>
        <taxon>Propionibacteriales</taxon>
        <taxon>Nocardioidaceae</taxon>
        <taxon>Nocardioides</taxon>
    </lineage>
</organism>
<dbReference type="InterPro" id="IPR013149">
    <property type="entry name" value="ADH-like_C"/>
</dbReference>
<dbReference type="Gene3D" id="3.90.180.10">
    <property type="entry name" value="Medium-chain alcohol dehydrogenases, catalytic domain"/>
    <property type="match status" value="1"/>
</dbReference>
<comment type="similarity">
    <text evidence="2 6">Belongs to the zinc-containing alcohol dehydrogenase family.</text>
</comment>
<dbReference type="InterPro" id="IPR011032">
    <property type="entry name" value="GroES-like_sf"/>
</dbReference>
<reference evidence="8" key="1">
    <citation type="submission" date="2022-05" db="EMBL/GenBank/DDBJ databases">
        <authorList>
            <person name="Tuo L."/>
        </authorList>
    </citation>
    <scope>NUCLEOTIDE SEQUENCE</scope>
    <source>
        <strain evidence="8">BSK12Z-4</strain>
    </source>
</reference>
<keyword evidence="4 6" id="KW-0862">Zinc</keyword>
<dbReference type="PANTHER" id="PTHR43350">
    <property type="entry name" value="NAD-DEPENDENT ALCOHOL DEHYDROGENASE"/>
    <property type="match status" value="1"/>
</dbReference>
<dbReference type="Pfam" id="PF08240">
    <property type="entry name" value="ADH_N"/>
    <property type="match status" value="1"/>
</dbReference>
<dbReference type="PROSITE" id="PS00059">
    <property type="entry name" value="ADH_ZINC"/>
    <property type="match status" value="1"/>
</dbReference>
<comment type="caution">
    <text evidence="8">The sequence shown here is derived from an EMBL/GenBank/DDBJ whole genome shotgun (WGS) entry which is preliminary data.</text>
</comment>
<sequence length="366" mass="37383">MTTAKAAVLSGTDAAFEFADIEVRDIRADEILVKITATGLCHTDLSVQHGHIPSPFPIVLGHEGAGVVEQVGSAVTEFAVGDKVAASFDSCGHCANCDEGKNAYCLNFWPYNFGGARPDGSTALADTEGNDLHSNFFGQSSFATYAVISPRNAVKVPEDVPLELTGPLGCGIQTGAGTVLNSLGVRAGESIVVAGTGAVGLSAIMAAKAAGATTIVAVDVLEERLQFAAKLGATHTVNGKADDVADQIKAATGGLGAKYAVDTTAVPAVIENLVAGTQFGATIAAIGVTKPGATIPLGLFSGAGKSLVGAIEGDAVPQTFIPRLLDLYRAGQFPFDQLITTYPFSEMDTAIKATQTGEAVKAVLVW</sequence>
<dbReference type="Proteomes" id="UP001139485">
    <property type="component" value="Unassembled WGS sequence"/>
</dbReference>
<dbReference type="SUPFAM" id="SSF50129">
    <property type="entry name" value="GroES-like"/>
    <property type="match status" value="1"/>
</dbReference>
<gene>
    <name evidence="8" type="ORF">M8330_18485</name>
</gene>
<dbReference type="InterPro" id="IPR013154">
    <property type="entry name" value="ADH-like_N"/>
</dbReference>
<comment type="cofactor">
    <cofactor evidence="1 6">
        <name>Zn(2+)</name>
        <dbReference type="ChEBI" id="CHEBI:29105"/>
    </cofactor>
</comment>
<dbReference type="RefSeq" id="WP_250828517.1">
    <property type="nucleotide sequence ID" value="NZ_JAMOIL010000031.1"/>
</dbReference>
<evidence type="ECO:0000256" key="5">
    <source>
        <dbReference type="ARBA" id="ARBA00023002"/>
    </source>
</evidence>
<evidence type="ECO:0000256" key="1">
    <source>
        <dbReference type="ARBA" id="ARBA00001947"/>
    </source>
</evidence>
<dbReference type="InterPro" id="IPR036291">
    <property type="entry name" value="NAD(P)-bd_dom_sf"/>
</dbReference>
<dbReference type="PANTHER" id="PTHR43350:SF2">
    <property type="entry name" value="GROES-LIKE ZINC-BINDING ALCOHOL DEHYDROGENASE FAMILY PROTEIN"/>
    <property type="match status" value="1"/>
</dbReference>